<reference evidence="2" key="1">
    <citation type="submission" date="2016-04" db="EMBL/GenBank/DDBJ databases">
        <authorList>
            <person name="Evans L.H."/>
            <person name="Alamgir A."/>
            <person name="Owens N."/>
            <person name="Weber N.D."/>
            <person name="Virtaneva K."/>
            <person name="Barbian K."/>
            <person name="Babar A."/>
            <person name="Rosenke K."/>
        </authorList>
    </citation>
    <scope>NUCLEOTIDE SEQUENCE [LARGE SCALE GENOMIC DNA]</scope>
    <source>
        <strain evidence="2">CBS 101.48</strain>
    </source>
</reference>
<name>A0A163JL13_ABSGL</name>
<evidence type="ECO:0000313" key="2">
    <source>
        <dbReference type="EMBL" id="SAM00094.1"/>
    </source>
</evidence>
<organism evidence="2">
    <name type="scientific">Absidia glauca</name>
    <name type="common">Pin mould</name>
    <dbReference type="NCBI Taxonomy" id="4829"/>
    <lineage>
        <taxon>Eukaryota</taxon>
        <taxon>Fungi</taxon>
        <taxon>Fungi incertae sedis</taxon>
        <taxon>Mucoromycota</taxon>
        <taxon>Mucoromycotina</taxon>
        <taxon>Mucoromycetes</taxon>
        <taxon>Mucorales</taxon>
        <taxon>Cunninghamellaceae</taxon>
        <taxon>Absidia</taxon>
    </lineage>
</organism>
<accession>A0A163JL13</accession>
<feature type="compositionally biased region" description="Acidic residues" evidence="1">
    <location>
        <begin position="376"/>
        <end position="397"/>
    </location>
</feature>
<keyword evidence="3" id="KW-1185">Reference proteome</keyword>
<protein>
    <submittedName>
        <fullName evidence="2">Uncharacterized protein</fullName>
    </submittedName>
</protein>
<dbReference type="AlphaFoldDB" id="A0A163JL13"/>
<dbReference type="Proteomes" id="UP000078561">
    <property type="component" value="Unassembled WGS sequence"/>
</dbReference>
<evidence type="ECO:0000313" key="3">
    <source>
        <dbReference type="Proteomes" id="UP000078561"/>
    </source>
</evidence>
<feature type="region of interest" description="Disordered" evidence="1">
    <location>
        <begin position="374"/>
        <end position="397"/>
    </location>
</feature>
<proteinExistence type="predicted"/>
<sequence>MLLNNFHTPTDTYRDIFDGSMYSFLNPLYDELKSLATTGITVTCDDKVQRTYKVHALVFTGDILAVTPLTGHLGHMSIRPCRICTTHYISPTTTIPKHLPTIPSIQMRTIEDFRIGDPATCLYPSDAANMIPGFSGPFFFGLDELHLIGMGLCRQLYLLFSGNYDGENKFKLSKSSKWWKQFEVDLEASRPTIPMSEFPGSFRVPWSKYSTRAVDWIDLVRYVFPALVVPSLPPVAASGIMAIIRFVQLTQRKQITNNDVRMMDEDLNTWNLFIEQMQLESVVERHFVTPNHHYLLHVTSAIKTLVQCIPTRQDQWKDQLVCSRRQYDQRRIVVQMSLGYALDVVLNAVDDDMNAAANLDNDDFDADLHGASFYESDSDGDSDGGSGDDDSNDDSDDDCFKLGKSRTALDVTDRSQWPPMLQSAYANQFFLFKSAKNVSYSGTAYGYNTQFTRRHYTIVIQSRGGTTRWVYFGSVHQYVAINQQVFALATVYRTRLSKANNLPTVINNDKTTTRLFPISFIDLLWAPCLTVKTARRTFSGLIWCAHPISVV</sequence>
<dbReference type="OrthoDB" id="2281940at2759"/>
<dbReference type="STRING" id="4829.A0A163JL13"/>
<evidence type="ECO:0000256" key="1">
    <source>
        <dbReference type="SAM" id="MobiDB-lite"/>
    </source>
</evidence>
<dbReference type="InParanoid" id="A0A163JL13"/>
<dbReference type="EMBL" id="LT553140">
    <property type="protein sequence ID" value="SAM00094.1"/>
    <property type="molecule type" value="Genomic_DNA"/>
</dbReference>
<gene>
    <name evidence="2" type="primary">ABSGL_05769.1 scaffold 7482</name>
</gene>